<evidence type="ECO:0000259" key="4">
    <source>
        <dbReference type="Pfam" id="PF00496"/>
    </source>
</evidence>
<comment type="subcellular location">
    <subcellularLocation>
        <location evidence="1">Periplasm</location>
    </subcellularLocation>
</comment>
<dbReference type="Gene3D" id="3.10.105.10">
    <property type="entry name" value="Dipeptide-binding Protein, Domain 3"/>
    <property type="match status" value="1"/>
</dbReference>
<comment type="similarity">
    <text evidence="2">Belongs to the bacterial solute-binding protein 5 family.</text>
</comment>
<accession>A0ABV6SBP0</accession>
<dbReference type="PROSITE" id="PS51257">
    <property type="entry name" value="PROKAR_LIPOPROTEIN"/>
    <property type="match status" value="1"/>
</dbReference>
<dbReference type="Pfam" id="PF00496">
    <property type="entry name" value="SBP_bac_5"/>
    <property type="match status" value="1"/>
</dbReference>
<dbReference type="PANTHER" id="PTHR30290:SF38">
    <property type="entry name" value="D,D-DIPEPTIDE-BINDING PERIPLASMIC PROTEIN DDPA-RELATED"/>
    <property type="match status" value="1"/>
</dbReference>
<evidence type="ECO:0000256" key="3">
    <source>
        <dbReference type="ARBA" id="ARBA00022729"/>
    </source>
</evidence>
<proteinExistence type="inferred from homology"/>
<dbReference type="InterPro" id="IPR006311">
    <property type="entry name" value="TAT_signal"/>
</dbReference>
<gene>
    <name evidence="5" type="ORF">ACFFF8_19000</name>
</gene>
<keyword evidence="3" id="KW-0732">Signal</keyword>
<keyword evidence="6" id="KW-1185">Reference proteome</keyword>
<dbReference type="RefSeq" id="WP_267218479.1">
    <property type="nucleotide sequence ID" value="NZ_JAPCWC010000001.1"/>
</dbReference>
<organism evidence="5 6">
    <name type="scientific">Novosphingobium clariflavum</name>
    <dbReference type="NCBI Taxonomy" id="2029884"/>
    <lineage>
        <taxon>Bacteria</taxon>
        <taxon>Pseudomonadati</taxon>
        <taxon>Pseudomonadota</taxon>
        <taxon>Alphaproteobacteria</taxon>
        <taxon>Sphingomonadales</taxon>
        <taxon>Sphingomonadaceae</taxon>
        <taxon>Novosphingobium</taxon>
    </lineage>
</organism>
<reference evidence="5 6" key="1">
    <citation type="submission" date="2024-09" db="EMBL/GenBank/DDBJ databases">
        <authorList>
            <person name="Sun Q."/>
            <person name="Mori K."/>
        </authorList>
    </citation>
    <scope>NUCLEOTIDE SEQUENCE [LARGE SCALE GENOMIC DNA]</scope>
    <source>
        <strain evidence="5 6">CICC 11035S</strain>
    </source>
</reference>
<sequence>MDGLTRRGLIGGAAGAALLLSGCGRRSESASEAPAQPRRGGKLRLGILDGERSGNLDAHKPLGLGSTIRGFAMYAKLWEWDDDMMPQLALAESVEPNRNASAWDIRLKPGLEFHNGKSITADDVLFSIRRITDPQLASPYGALVSPVDRDGVTKLDARTVRIPIREGHGFVALPETWTNFGGIVPTDYHPVTNPIGAGPYRIDRFEPGQRATFKRFDSYFKSGRPYPDELEIIEFKDQTARIAALLAGQIDLANAILPEQAGLVRRDSRARILVSQTNGWQSFDMNTKAGPFADVRVRQAFRLLADRDELVRRALQGEGRVANDLYAPQDPTFDHAIAQRKQDLDQARSLLKQAGQEGLRSELVVGPLNVAPALVLAEQAKRVGIELKLRQVDAATFAGPAKTSWAISSGGTLGVPWLSTALHIDAPSAAANKTNFHDPAFTKLFGQALAEPDLASRAQLVHQMQRIQHDSGGLLIWGFANTLDGVGPRVGGIKAERSHFPTWRFDRMWV</sequence>
<evidence type="ECO:0000313" key="6">
    <source>
        <dbReference type="Proteomes" id="UP001589858"/>
    </source>
</evidence>
<dbReference type="CDD" id="cd08503">
    <property type="entry name" value="PBP2_NikA_DppA_OppA_like_17"/>
    <property type="match status" value="1"/>
</dbReference>
<protein>
    <submittedName>
        <fullName evidence="5">ABC transporter substrate-binding protein</fullName>
    </submittedName>
</protein>
<dbReference type="SUPFAM" id="SSF53850">
    <property type="entry name" value="Periplasmic binding protein-like II"/>
    <property type="match status" value="1"/>
</dbReference>
<evidence type="ECO:0000256" key="2">
    <source>
        <dbReference type="ARBA" id="ARBA00005695"/>
    </source>
</evidence>
<dbReference type="Gene3D" id="3.40.190.10">
    <property type="entry name" value="Periplasmic binding protein-like II"/>
    <property type="match status" value="1"/>
</dbReference>
<dbReference type="InterPro" id="IPR000914">
    <property type="entry name" value="SBP_5_dom"/>
</dbReference>
<name>A0ABV6SBP0_9SPHN</name>
<dbReference type="Proteomes" id="UP001589858">
    <property type="component" value="Unassembled WGS sequence"/>
</dbReference>
<dbReference type="PANTHER" id="PTHR30290">
    <property type="entry name" value="PERIPLASMIC BINDING COMPONENT OF ABC TRANSPORTER"/>
    <property type="match status" value="1"/>
</dbReference>
<evidence type="ECO:0000256" key="1">
    <source>
        <dbReference type="ARBA" id="ARBA00004418"/>
    </source>
</evidence>
<comment type="caution">
    <text evidence="5">The sequence shown here is derived from an EMBL/GenBank/DDBJ whole genome shotgun (WGS) entry which is preliminary data.</text>
</comment>
<dbReference type="PROSITE" id="PS51318">
    <property type="entry name" value="TAT"/>
    <property type="match status" value="1"/>
</dbReference>
<dbReference type="InterPro" id="IPR039424">
    <property type="entry name" value="SBP_5"/>
</dbReference>
<evidence type="ECO:0000313" key="5">
    <source>
        <dbReference type="EMBL" id="MFC0686676.1"/>
    </source>
</evidence>
<feature type="domain" description="Solute-binding protein family 5" evidence="4">
    <location>
        <begin position="87"/>
        <end position="399"/>
    </location>
</feature>
<dbReference type="EMBL" id="JBHLTM010000075">
    <property type="protein sequence ID" value="MFC0686676.1"/>
    <property type="molecule type" value="Genomic_DNA"/>
</dbReference>